<reference evidence="7" key="1">
    <citation type="journal article" date="2017" name="Nat. Ecol. Evol.">
        <title>Genome expansion and lineage-specific genetic innovations in the forest pathogenic fungi Armillaria.</title>
        <authorList>
            <person name="Sipos G."/>
            <person name="Prasanna A.N."/>
            <person name="Walter M.C."/>
            <person name="O'Connor E."/>
            <person name="Balint B."/>
            <person name="Krizsan K."/>
            <person name="Kiss B."/>
            <person name="Hess J."/>
            <person name="Varga T."/>
            <person name="Slot J."/>
            <person name="Riley R."/>
            <person name="Boka B."/>
            <person name="Rigling D."/>
            <person name="Barry K."/>
            <person name="Lee J."/>
            <person name="Mihaltcheva S."/>
            <person name="LaButti K."/>
            <person name="Lipzen A."/>
            <person name="Waldron R."/>
            <person name="Moloney N.M."/>
            <person name="Sperisen C."/>
            <person name="Kredics L."/>
            <person name="Vagvoelgyi C."/>
            <person name="Patrignani A."/>
            <person name="Fitzpatrick D."/>
            <person name="Nagy I."/>
            <person name="Doyle S."/>
            <person name="Anderson J.B."/>
            <person name="Grigoriev I.V."/>
            <person name="Gueldener U."/>
            <person name="Muensterkoetter M."/>
            <person name="Nagy L.G."/>
        </authorList>
    </citation>
    <scope>NUCLEOTIDE SEQUENCE [LARGE SCALE GENOMIC DNA]</scope>
    <source>
        <strain evidence="7">28-4</strain>
    </source>
</reference>
<organism evidence="6 7">
    <name type="scientific">Armillaria solidipes</name>
    <dbReference type="NCBI Taxonomy" id="1076256"/>
    <lineage>
        <taxon>Eukaryota</taxon>
        <taxon>Fungi</taxon>
        <taxon>Dikarya</taxon>
        <taxon>Basidiomycota</taxon>
        <taxon>Agaricomycotina</taxon>
        <taxon>Agaricomycetes</taxon>
        <taxon>Agaricomycetidae</taxon>
        <taxon>Agaricales</taxon>
        <taxon>Marasmiineae</taxon>
        <taxon>Physalacriaceae</taxon>
        <taxon>Armillaria</taxon>
    </lineage>
</organism>
<dbReference type="PROSITE" id="PS50865">
    <property type="entry name" value="ZF_MYND_2"/>
    <property type="match status" value="1"/>
</dbReference>
<evidence type="ECO:0000256" key="3">
    <source>
        <dbReference type="ARBA" id="ARBA00022833"/>
    </source>
</evidence>
<evidence type="ECO:0000256" key="2">
    <source>
        <dbReference type="ARBA" id="ARBA00022771"/>
    </source>
</evidence>
<keyword evidence="7" id="KW-1185">Reference proteome</keyword>
<evidence type="ECO:0000313" key="7">
    <source>
        <dbReference type="Proteomes" id="UP000218334"/>
    </source>
</evidence>
<sequence>MTFLCSALYVDISLAVKPIRHGQLLRSLLRSVIVVAQEQSPVLTGYESIIAVIDRIGVCCMWWPTLRAIVTALKSLRKEETQILLKHAELRASWLQMVRKVEDRSQLHNSMRYVPYCQNPQCTVVGSKALKRCTACLNMSVCSPECQESEWKNGHKEKCRYLRASPCPTMRAEDEDFLRYLIKQDIPKREQLMMPETLTFLTKGNEQYSDPGGSVLGLPCQSRLHWIVAHHPMSYGRAGTDRQAEFKQGHEYHPPTWASFSS</sequence>
<dbReference type="Proteomes" id="UP000218334">
    <property type="component" value="Unassembled WGS sequence"/>
</dbReference>
<dbReference type="InterPro" id="IPR002893">
    <property type="entry name" value="Znf_MYND"/>
</dbReference>
<dbReference type="Gene3D" id="6.10.140.2220">
    <property type="match status" value="1"/>
</dbReference>
<dbReference type="EMBL" id="KZ293456">
    <property type="protein sequence ID" value="PBK63818.1"/>
    <property type="molecule type" value="Genomic_DNA"/>
</dbReference>
<gene>
    <name evidence="6" type="ORF">ARMSODRAFT_527768</name>
</gene>
<keyword evidence="2 4" id="KW-0863">Zinc-finger</keyword>
<keyword evidence="3" id="KW-0862">Zinc</keyword>
<evidence type="ECO:0000256" key="4">
    <source>
        <dbReference type="PROSITE-ProRule" id="PRU00134"/>
    </source>
</evidence>
<evidence type="ECO:0000313" key="6">
    <source>
        <dbReference type="EMBL" id="PBK63818.1"/>
    </source>
</evidence>
<dbReference type="STRING" id="1076256.A0A2H3BCR7"/>
<dbReference type="SUPFAM" id="SSF144232">
    <property type="entry name" value="HIT/MYND zinc finger-like"/>
    <property type="match status" value="1"/>
</dbReference>
<evidence type="ECO:0000259" key="5">
    <source>
        <dbReference type="PROSITE" id="PS50865"/>
    </source>
</evidence>
<keyword evidence="1" id="KW-0479">Metal-binding</keyword>
<protein>
    <recommendedName>
        <fullName evidence="5">MYND-type domain-containing protein</fullName>
    </recommendedName>
</protein>
<accession>A0A2H3BCR7</accession>
<dbReference type="AlphaFoldDB" id="A0A2H3BCR7"/>
<name>A0A2H3BCR7_9AGAR</name>
<dbReference type="GO" id="GO:0008270">
    <property type="term" value="F:zinc ion binding"/>
    <property type="evidence" value="ECO:0007669"/>
    <property type="project" value="UniProtKB-KW"/>
</dbReference>
<feature type="domain" description="MYND-type" evidence="5">
    <location>
        <begin position="122"/>
        <end position="159"/>
    </location>
</feature>
<evidence type="ECO:0000256" key="1">
    <source>
        <dbReference type="ARBA" id="ARBA00022723"/>
    </source>
</evidence>
<dbReference type="Pfam" id="PF01753">
    <property type="entry name" value="zf-MYND"/>
    <property type="match status" value="1"/>
</dbReference>
<proteinExistence type="predicted"/>